<protein>
    <submittedName>
        <fullName evidence="2">Uncharacterized protein</fullName>
    </submittedName>
</protein>
<name>A0AAU9K1V8_9CILI</name>
<dbReference type="EMBL" id="CAJZBQ010000052">
    <property type="protein sequence ID" value="CAG9330837.1"/>
    <property type="molecule type" value="Genomic_DNA"/>
</dbReference>
<proteinExistence type="predicted"/>
<organism evidence="2 3">
    <name type="scientific">Blepharisma stoltei</name>
    <dbReference type="NCBI Taxonomy" id="1481888"/>
    <lineage>
        <taxon>Eukaryota</taxon>
        <taxon>Sar</taxon>
        <taxon>Alveolata</taxon>
        <taxon>Ciliophora</taxon>
        <taxon>Postciliodesmatophora</taxon>
        <taxon>Heterotrichea</taxon>
        <taxon>Heterotrichida</taxon>
        <taxon>Blepharismidae</taxon>
        <taxon>Blepharisma</taxon>
    </lineage>
</organism>
<evidence type="ECO:0000313" key="3">
    <source>
        <dbReference type="Proteomes" id="UP001162131"/>
    </source>
</evidence>
<feature type="region of interest" description="Disordered" evidence="1">
    <location>
        <begin position="37"/>
        <end position="69"/>
    </location>
</feature>
<gene>
    <name evidence="2" type="ORF">BSTOLATCC_MIC52249</name>
</gene>
<dbReference type="Proteomes" id="UP001162131">
    <property type="component" value="Unassembled WGS sequence"/>
</dbReference>
<comment type="caution">
    <text evidence="2">The sequence shown here is derived from an EMBL/GenBank/DDBJ whole genome shotgun (WGS) entry which is preliminary data.</text>
</comment>
<evidence type="ECO:0000256" key="1">
    <source>
        <dbReference type="SAM" id="MobiDB-lite"/>
    </source>
</evidence>
<sequence>MARYNFDLLKMGCSSSRTNNPDQVIFLGSSLSRQKSAHDFPQDAKITKPETNKDELRLEDISFQGELPA</sequence>
<accession>A0AAU9K1V8</accession>
<dbReference type="AlphaFoldDB" id="A0AAU9K1V8"/>
<feature type="compositionally biased region" description="Basic and acidic residues" evidence="1">
    <location>
        <begin position="37"/>
        <end position="60"/>
    </location>
</feature>
<evidence type="ECO:0000313" key="2">
    <source>
        <dbReference type="EMBL" id="CAG9330837.1"/>
    </source>
</evidence>
<keyword evidence="3" id="KW-1185">Reference proteome</keyword>
<reference evidence="2" key="1">
    <citation type="submission" date="2021-09" db="EMBL/GenBank/DDBJ databases">
        <authorList>
            <consortium name="AG Swart"/>
            <person name="Singh M."/>
            <person name="Singh A."/>
            <person name="Seah K."/>
            <person name="Emmerich C."/>
        </authorList>
    </citation>
    <scope>NUCLEOTIDE SEQUENCE</scope>
    <source>
        <strain evidence="2">ATCC30299</strain>
    </source>
</reference>